<proteinExistence type="predicted"/>
<protein>
    <submittedName>
        <fullName evidence="2">Anticodon-binding domain-containing protein</fullName>
    </submittedName>
</protein>
<organism evidence="1 2">
    <name type="scientific">Panagrolaimus sp. JU765</name>
    <dbReference type="NCBI Taxonomy" id="591449"/>
    <lineage>
        <taxon>Eukaryota</taxon>
        <taxon>Metazoa</taxon>
        <taxon>Ecdysozoa</taxon>
        <taxon>Nematoda</taxon>
        <taxon>Chromadorea</taxon>
        <taxon>Rhabditida</taxon>
        <taxon>Tylenchina</taxon>
        <taxon>Panagrolaimomorpha</taxon>
        <taxon>Panagrolaimoidea</taxon>
        <taxon>Panagrolaimidae</taxon>
        <taxon>Panagrolaimus</taxon>
    </lineage>
</organism>
<dbReference type="WBParaSite" id="JU765_v2.g6916.t1">
    <property type="protein sequence ID" value="JU765_v2.g6916.t1"/>
    <property type="gene ID" value="JU765_v2.g6916"/>
</dbReference>
<dbReference type="Proteomes" id="UP000887576">
    <property type="component" value="Unplaced"/>
</dbReference>
<sequence length="261" mass="29885">MIEPIKSFEELKARFQNILQHETKEIKDPANIAINEISQLLADLPRDYHEKMFIVFHPGLVYYPDVFSDGLIYLSDFTLPFRNQLLRDPVFWGGRYDSYLSSKRYTGDVFTPLSAYGLDFSIEKLLRIQELTSPSFVFSILVYPITSDAEEKADGIVQELRQNGISSSVYYGYPSADALFSYCEAMEIPYVLTISSDRDEVLFYENSNLTKSSENGIYVLNEMTREDAIKKIVELKAQSLETDKSSNEKPSLSEESMTSDK</sequence>
<evidence type="ECO:0000313" key="2">
    <source>
        <dbReference type="WBParaSite" id="JU765_v2.g6916.t1"/>
    </source>
</evidence>
<reference evidence="2" key="1">
    <citation type="submission" date="2022-11" db="UniProtKB">
        <authorList>
            <consortium name="WormBaseParasite"/>
        </authorList>
    </citation>
    <scope>IDENTIFICATION</scope>
</reference>
<name>A0AC34RH35_9BILA</name>
<accession>A0AC34RH35</accession>
<evidence type="ECO:0000313" key="1">
    <source>
        <dbReference type="Proteomes" id="UP000887576"/>
    </source>
</evidence>